<reference evidence="2" key="1">
    <citation type="submission" date="2013-03" db="EMBL/GenBank/DDBJ databases">
        <authorList>
            <person name="Aslett M."/>
        </authorList>
    </citation>
    <scope>NUCLEOTIDE SEQUENCE [LARGE SCALE GENOMIC DNA]</scope>
    <source>
        <strain evidence="2">ISE/inbred ISE</strain>
    </source>
</reference>
<comment type="caution">
    <text evidence="2">The sequence shown here is derived from an EMBL/GenBank/DDBJ whole genome shotgun (WGS) entry which is preliminary data.</text>
</comment>
<proteinExistence type="predicted"/>
<evidence type="ECO:0000313" key="2">
    <source>
        <dbReference type="EMBL" id="CDL96485.1"/>
    </source>
</evidence>
<dbReference type="EMBL" id="CAVP010060589">
    <property type="protein sequence ID" value="CDL96485.1"/>
    <property type="molecule type" value="Genomic_DNA"/>
</dbReference>
<reference evidence="2" key="2">
    <citation type="submission" date="2013-05" db="EMBL/GenBank/DDBJ databases">
        <title>The genome and transcriptome of Haemonchus contortus: a key model parasite for drug and vaccine discovery.</title>
        <authorList>
            <person name="Laing R."/>
            <person name="Kikuchi T."/>
            <person name="Martinelli A."/>
            <person name="Tsai I.J."/>
            <person name="Beech R.N."/>
            <person name="Redman E."/>
            <person name="Holroyd N."/>
            <person name="Bartley D.J."/>
            <person name="Beasley H."/>
            <person name="Britton C."/>
            <person name="Curran D."/>
            <person name="Devaney E."/>
            <person name="Gilabert A."/>
            <person name="Jackson F."/>
            <person name="Hunt M."/>
            <person name="Johnston S."/>
            <person name="Kryukov I."/>
            <person name="Li K."/>
            <person name="Morrison A.A."/>
            <person name="Reid A.J."/>
            <person name="Sargison N."/>
            <person name="Saunders G."/>
            <person name="Wasmuth J.D."/>
            <person name="Wolstenholme A."/>
            <person name="Berriman M."/>
            <person name="Gilleard J.S."/>
            <person name="Cotton J.A."/>
        </authorList>
    </citation>
    <scope>NUCLEOTIDE SEQUENCE [LARGE SCALE GENOMIC DNA]</scope>
    <source>
        <strain evidence="2">ISE/inbred ISE</strain>
    </source>
</reference>
<gene>
    <name evidence="2" type="ORF">HCOI_01835400</name>
</gene>
<feature type="compositionally biased region" description="Basic and acidic residues" evidence="1">
    <location>
        <begin position="8"/>
        <end position="19"/>
    </location>
</feature>
<sequence length="52" mass="5677">GFGITLMRSDKPEEDRDSSGRSCSNVVDEQASTVIMKAVTPLISCWQVMETA</sequence>
<name>U6PMS2_HAECO</name>
<dbReference type="AlphaFoldDB" id="U6PMS2"/>
<evidence type="ECO:0000256" key="1">
    <source>
        <dbReference type="SAM" id="MobiDB-lite"/>
    </source>
</evidence>
<accession>U6PMS2</accession>
<organism evidence="2">
    <name type="scientific">Haemonchus contortus</name>
    <name type="common">Barber pole worm</name>
    <dbReference type="NCBI Taxonomy" id="6289"/>
    <lineage>
        <taxon>Eukaryota</taxon>
        <taxon>Metazoa</taxon>
        <taxon>Ecdysozoa</taxon>
        <taxon>Nematoda</taxon>
        <taxon>Chromadorea</taxon>
        <taxon>Rhabditida</taxon>
        <taxon>Rhabditina</taxon>
        <taxon>Rhabditomorpha</taxon>
        <taxon>Strongyloidea</taxon>
        <taxon>Trichostrongylidae</taxon>
        <taxon>Haemonchus</taxon>
    </lineage>
</organism>
<protein>
    <submittedName>
        <fullName evidence="2">Uncharacterized protein</fullName>
    </submittedName>
</protein>
<feature type="non-terminal residue" evidence="2">
    <location>
        <position position="1"/>
    </location>
</feature>
<feature type="region of interest" description="Disordered" evidence="1">
    <location>
        <begin position="1"/>
        <end position="24"/>
    </location>
</feature>